<keyword evidence="4" id="KW-1134">Transmembrane beta strand</keyword>
<protein>
    <submittedName>
        <fullName evidence="8">Type I secretion outer membrane protein, TolC</fullName>
    </submittedName>
</protein>
<keyword evidence="7" id="KW-0998">Cell outer membrane</keyword>
<evidence type="ECO:0000256" key="2">
    <source>
        <dbReference type="ARBA" id="ARBA00007613"/>
    </source>
</evidence>
<evidence type="ECO:0000256" key="7">
    <source>
        <dbReference type="ARBA" id="ARBA00023237"/>
    </source>
</evidence>
<gene>
    <name evidence="8" type="ORF">MFUM_1804</name>
</gene>
<dbReference type="NCBIfam" id="TIGR01844">
    <property type="entry name" value="type_I_sec_TolC"/>
    <property type="match status" value="1"/>
</dbReference>
<evidence type="ECO:0000313" key="9">
    <source>
        <dbReference type="Proteomes" id="UP001161497"/>
    </source>
</evidence>
<evidence type="ECO:0000256" key="3">
    <source>
        <dbReference type="ARBA" id="ARBA00022448"/>
    </source>
</evidence>
<dbReference type="Gene3D" id="1.20.1600.10">
    <property type="entry name" value="Outer membrane efflux proteins (OEP)"/>
    <property type="match status" value="1"/>
</dbReference>
<evidence type="ECO:0000313" key="8">
    <source>
        <dbReference type="EMBL" id="CAI9086128.1"/>
    </source>
</evidence>
<organism evidence="8 9">
    <name type="scientific">Candidatus Methylacidiphilum fumarolicum</name>
    <dbReference type="NCBI Taxonomy" id="591154"/>
    <lineage>
        <taxon>Bacteria</taxon>
        <taxon>Pseudomonadati</taxon>
        <taxon>Verrucomicrobiota</taxon>
        <taxon>Methylacidiphilae</taxon>
        <taxon>Methylacidiphilales</taxon>
        <taxon>Methylacidiphilaceae</taxon>
        <taxon>Methylacidiphilum (ex Ratnadevi et al. 2023)</taxon>
    </lineage>
</organism>
<keyword evidence="5" id="KW-0812">Transmembrane</keyword>
<dbReference type="Pfam" id="PF02321">
    <property type="entry name" value="OEP"/>
    <property type="match status" value="2"/>
</dbReference>
<accession>A0ABN8XFV4</accession>
<comment type="similarity">
    <text evidence="2">Belongs to the outer membrane factor (OMF) (TC 1.B.17) family.</text>
</comment>
<keyword evidence="6" id="KW-0472">Membrane</keyword>
<name>A0ABN8XFV4_9BACT</name>
<evidence type="ECO:0000256" key="6">
    <source>
        <dbReference type="ARBA" id="ARBA00023136"/>
    </source>
</evidence>
<dbReference type="EMBL" id="OX458932">
    <property type="protein sequence ID" value="CAI9086128.1"/>
    <property type="molecule type" value="Genomic_DNA"/>
</dbReference>
<dbReference type="RefSeq" id="WP_009060853.1">
    <property type="nucleotide sequence ID" value="NZ_JAHXRZ010000001.1"/>
</dbReference>
<proteinExistence type="inferred from homology"/>
<dbReference type="Proteomes" id="UP001161497">
    <property type="component" value="Chromosome"/>
</dbReference>
<reference evidence="8" key="1">
    <citation type="submission" date="2023-03" db="EMBL/GenBank/DDBJ databases">
        <authorList>
            <person name="Cremers G."/>
            <person name="Picone N."/>
        </authorList>
    </citation>
    <scope>NUCLEOTIDE SEQUENCE</scope>
    <source>
        <strain evidence="8">Sample_alias</strain>
    </source>
</reference>
<dbReference type="InterPro" id="IPR003423">
    <property type="entry name" value="OMP_efflux"/>
</dbReference>
<dbReference type="PANTHER" id="PTHR30026">
    <property type="entry name" value="OUTER MEMBRANE PROTEIN TOLC"/>
    <property type="match status" value="1"/>
</dbReference>
<evidence type="ECO:0000256" key="5">
    <source>
        <dbReference type="ARBA" id="ARBA00022692"/>
    </source>
</evidence>
<comment type="subcellular location">
    <subcellularLocation>
        <location evidence="1">Cell outer membrane</location>
    </subcellularLocation>
</comment>
<dbReference type="SUPFAM" id="SSF56954">
    <property type="entry name" value="Outer membrane efflux proteins (OEP)"/>
    <property type="match status" value="1"/>
</dbReference>
<dbReference type="InterPro" id="IPR051906">
    <property type="entry name" value="TolC-like"/>
</dbReference>
<keyword evidence="9" id="KW-1185">Reference proteome</keyword>
<dbReference type="PANTHER" id="PTHR30026:SF20">
    <property type="entry name" value="OUTER MEMBRANE PROTEIN TOLC"/>
    <property type="match status" value="1"/>
</dbReference>
<evidence type="ECO:0000256" key="1">
    <source>
        <dbReference type="ARBA" id="ARBA00004442"/>
    </source>
</evidence>
<dbReference type="InterPro" id="IPR010130">
    <property type="entry name" value="T1SS_OMP_TolC"/>
</dbReference>
<keyword evidence="3" id="KW-0813">Transport</keyword>
<evidence type="ECO:0000256" key="4">
    <source>
        <dbReference type="ARBA" id="ARBA00022452"/>
    </source>
</evidence>
<sequence>MKKGPMVRQFQKYYSPFFSFFFWFCSVLLQAYSAIAVEDLVQVFHQALESDPILSRESYLFNGSQAGVSLAKAALGPTLSINTAAGVGSLIDVNINSFSLATGTSFEFYTVLLTQPLFDGQKLSALKAAKYQKEAQSSAVQYQRQQLIFRVIQAYFGVLQAQANERVSETELSLYEEILKQTEAFLKIGKGDIVAVKEAKARYDLSQSSLITAKNALNISKAILERITHKPIEELADVKEISPMSPTPNELGPWVQTAMANQPLIKQAKALVDVSYAQLEQNKRGHWPVLSVVGSSSQLAVNAIPVNLQVAAGFLTLSVPLYDGQIDQRIKQSQAQAKATSEFLRNTSDQTKLDTEEAFLNLQSSVLQLKSAKTALDSAKTSYAATKKGYELGTRSIIDLLTVISDLSNATRNYYNALYNHLVSRAQLKAAAGILNQEDILAFNSILKR</sequence>